<comment type="caution">
    <text evidence="2">The sequence shown here is derived from an EMBL/GenBank/DDBJ whole genome shotgun (WGS) entry which is preliminary data.</text>
</comment>
<sequence length="49" mass="5095">MHLGDRLSAPGDGPRGRCAVTVMSAVVVVVISVLVLMTGVFMAGLDRHC</sequence>
<evidence type="ECO:0000313" key="3">
    <source>
        <dbReference type="Proteomes" id="UP000529417"/>
    </source>
</evidence>
<feature type="transmembrane region" description="Helical" evidence="1">
    <location>
        <begin position="20"/>
        <end position="45"/>
    </location>
</feature>
<dbReference type="Proteomes" id="UP000529417">
    <property type="component" value="Unassembled WGS sequence"/>
</dbReference>
<name>A0A7Z0KZH9_9RHOB</name>
<keyword evidence="3" id="KW-1185">Reference proteome</keyword>
<dbReference type="EMBL" id="JACBXS010000066">
    <property type="protein sequence ID" value="NYS26722.1"/>
    <property type="molecule type" value="Genomic_DNA"/>
</dbReference>
<dbReference type="AlphaFoldDB" id="A0A7Z0KZH9"/>
<keyword evidence="1" id="KW-1133">Transmembrane helix</keyword>
<feature type="non-terminal residue" evidence="2">
    <location>
        <position position="49"/>
    </location>
</feature>
<proteinExistence type="predicted"/>
<reference evidence="2 3" key="1">
    <citation type="journal article" date="2000" name="Arch. Microbiol.">
        <title>Rhodobaca bogoriensis gen. nov. and sp. nov., an alkaliphilic purple nonsulfur bacterium from African Rift Valley soda lakes.</title>
        <authorList>
            <person name="Milford A.D."/>
            <person name="Achenbach L.A."/>
            <person name="Jung D.O."/>
            <person name="Madigan M.T."/>
        </authorList>
    </citation>
    <scope>NUCLEOTIDE SEQUENCE [LARGE SCALE GENOMIC DNA]</scope>
    <source>
        <strain evidence="2 3">2376</strain>
    </source>
</reference>
<accession>A0A7Z0KZH9</accession>
<gene>
    <name evidence="2" type="ORF">HUK65_17230</name>
</gene>
<protein>
    <submittedName>
        <fullName evidence="2">Uncharacterized protein</fullName>
    </submittedName>
</protein>
<keyword evidence="1" id="KW-0472">Membrane</keyword>
<evidence type="ECO:0000313" key="2">
    <source>
        <dbReference type="EMBL" id="NYS26722.1"/>
    </source>
</evidence>
<evidence type="ECO:0000256" key="1">
    <source>
        <dbReference type="SAM" id="Phobius"/>
    </source>
</evidence>
<keyword evidence="1" id="KW-0812">Transmembrane</keyword>
<organism evidence="2 3">
    <name type="scientific">Rhabdonatronobacter sediminivivens</name>
    <dbReference type="NCBI Taxonomy" id="2743469"/>
    <lineage>
        <taxon>Bacteria</taxon>
        <taxon>Pseudomonadati</taxon>
        <taxon>Pseudomonadota</taxon>
        <taxon>Alphaproteobacteria</taxon>
        <taxon>Rhodobacterales</taxon>
        <taxon>Paracoccaceae</taxon>
        <taxon>Rhabdonatronobacter</taxon>
    </lineage>
</organism>